<dbReference type="AlphaFoldDB" id="A0A0C2EQV9"/>
<dbReference type="Gene3D" id="1.10.510.10">
    <property type="entry name" value="Transferase(Phosphotransferase) domain 1"/>
    <property type="match status" value="1"/>
</dbReference>
<keyword evidence="4 9" id="KW-0547">Nucleotide-binding</keyword>
<dbReference type="HOGENOM" id="CLU_515023_0_0_1"/>
<dbReference type="PROSITE" id="PS50011">
    <property type="entry name" value="PROTEIN_KINASE_DOM"/>
    <property type="match status" value="1"/>
</dbReference>
<dbReference type="GO" id="GO:0005634">
    <property type="term" value="C:nucleus"/>
    <property type="evidence" value="ECO:0007669"/>
    <property type="project" value="TreeGrafter"/>
</dbReference>
<evidence type="ECO:0000256" key="6">
    <source>
        <dbReference type="ARBA" id="ARBA00022840"/>
    </source>
</evidence>
<dbReference type="PROSITE" id="PS00107">
    <property type="entry name" value="PROTEIN_KINASE_ATP"/>
    <property type="match status" value="1"/>
</dbReference>
<keyword evidence="3 11" id="KW-0812">Transmembrane</keyword>
<dbReference type="RefSeq" id="XP_040616724.1">
    <property type="nucleotide sequence ID" value="XM_040767089.1"/>
</dbReference>
<feature type="region of interest" description="Disordered" evidence="10">
    <location>
        <begin position="1"/>
        <end position="58"/>
    </location>
</feature>
<dbReference type="VEuPathDB" id="FungiDB:SPBR_08963"/>
<evidence type="ECO:0000256" key="4">
    <source>
        <dbReference type="ARBA" id="ARBA00022741"/>
    </source>
</evidence>
<dbReference type="EMBL" id="AWTV01000009">
    <property type="protein sequence ID" value="KIH88714.1"/>
    <property type="molecule type" value="Genomic_DNA"/>
</dbReference>
<keyword evidence="6 9" id="KW-0067">ATP-binding</keyword>
<feature type="domain" description="Protein kinase" evidence="12">
    <location>
        <begin position="68"/>
        <end position="391"/>
    </location>
</feature>
<sequence>MDRVSRSRPPAASSSALGKRSRDTTDHQVLKPPKHPRLVGPSSESKAAAPSTQHTGASATVSIGATLGRFTRQLGQGASGIVVEAKRKRRVVAIKLFAKGDEAAKNERKMLQRLRENDGEKQGKCIRLLDYFRHDGVDCIVMPCCPISLSRFLTENGGMPFPMSHIQSVARQLLAATSFLQTLTMIHTNIKPDNILLCNDAYQTFVYKRQHQRRVLYSTEIRLADFGSSAVEKDTRTKLVTTCYYRAPEVILGRRWSYAIDVWSVYYVSGLFIHLYVTIYLLEGDPTPNRPVVVIWAVTLVLEISIFTVNVIRLTDRHQVLRNIVPGVWTIAYGPDTWDYVDISINAFRLIVLLFLLGVHTLIAYSRSNVREKSNDDDSETAQSDETMPLLGATDGPANGSANGTTKRPSRDSTESSANGSSSSSETLVDGTTPGASPAEETAFYRPRKLPHKTWWEYLTSYSLFFPYLWPRDSARLKRVVVVCFLILIVQRIVNFLVPNQIGHITDAFEAGTGMPWVEILIFIFYKVL</sequence>
<dbReference type="InterPro" id="IPR051175">
    <property type="entry name" value="CLK_kinases"/>
</dbReference>
<dbReference type="GO" id="GO:0016020">
    <property type="term" value="C:membrane"/>
    <property type="evidence" value="ECO:0007669"/>
    <property type="project" value="InterPro"/>
</dbReference>
<feature type="region of interest" description="Disordered" evidence="10">
    <location>
        <begin position="370"/>
        <end position="440"/>
    </location>
</feature>
<keyword evidence="5" id="KW-0418">Kinase</keyword>
<evidence type="ECO:0000256" key="7">
    <source>
        <dbReference type="ARBA" id="ARBA00022989"/>
    </source>
</evidence>
<dbReference type="GeneID" id="63682010"/>
<dbReference type="OrthoDB" id="6500128at2759"/>
<feature type="binding site" evidence="9">
    <location>
        <position position="95"/>
    </location>
    <ligand>
        <name>ATP</name>
        <dbReference type="ChEBI" id="CHEBI:30616"/>
    </ligand>
</feature>
<dbReference type="InterPro" id="IPR017441">
    <property type="entry name" value="Protein_kinase_ATP_BS"/>
</dbReference>
<accession>A0A0C2EQV9</accession>
<evidence type="ECO:0000256" key="10">
    <source>
        <dbReference type="SAM" id="MobiDB-lite"/>
    </source>
</evidence>
<feature type="compositionally biased region" description="Low complexity" evidence="10">
    <location>
        <begin position="415"/>
        <end position="425"/>
    </location>
</feature>
<evidence type="ECO:0000256" key="3">
    <source>
        <dbReference type="ARBA" id="ARBA00022692"/>
    </source>
</evidence>
<comment type="caution">
    <text evidence="13">The sequence shown here is derived from an EMBL/GenBank/DDBJ whole genome shotgun (WGS) entry which is preliminary data.</text>
</comment>
<evidence type="ECO:0000256" key="11">
    <source>
        <dbReference type="SAM" id="Phobius"/>
    </source>
</evidence>
<feature type="transmembrane region" description="Helical" evidence="11">
    <location>
        <begin position="264"/>
        <end position="282"/>
    </location>
</feature>
<keyword evidence="8 11" id="KW-0472">Membrane</keyword>
<evidence type="ECO:0000313" key="13">
    <source>
        <dbReference type="EMBL" id="KIH88714.1"/>
    </source>
</evidence>
<dbReference type="Gene3D" id="1.20.1560.10">
    <property type="entry name" value="ABC transporter type 1, transmembrane domain"/>
    <property type="match status" value="1"/>
</dbReference>
<reference evidence="13 14" key="1">
    <citation type="journal article" date="2014" name="BMC Genomics">
        <title>Comparative genomics of the major fungal agents of human and animal Sporotrichosis: Sporothrix schenckii and Sporothrix brasiliensis.</title>
        <authorList>
            <person name="Teixeira M.M."/>
            <person name="de Almeida L.G."/>
            <person name="Kubitschek-Barreira P."/>
            <person name="Alves F.L."/>
            <person name="Kioshima E.S."/>
            <person name="Abadio A.K."/>
            <person name="Fernandes L."/>
            <person name="Derengowski L.S."/>
            <person name="Ferreira K.S."/>
            <person name="Souza R.C."/>
            <person name="Ruiz J.C."/>
            <person name="de Andrade N.C."/>
            <person name="Paes H.C."/>
            <person name="Nicola A.M."/>
            <person name="Albuquerque P."/>
            <person name="Gerber A.L."/>
            <person name="Martins V.P."/>
            <person name="Peconick L.D."/>
            <person name="Neto A.V."/>
            <person name="Chaucanez C.B."/>
            <person name="Silva P.A."/>
            <person name="Cunha O.L."/>
            <person name="de Oliveira F.F."/>
            <person name="dos Santos T.C."/>
            <person name="Barros A.L."/>
            <person name="Soares M.A."/>
            <person name="de Oliveira L.M."/>
            <person name="Marini M.M."/>
            <person name="Villalobos-Duno H."/>
            <person name="Cunha M.M."/>
            <person name="de Hoog S."/>
            <person name="da Silveira J.F."/>
            <person name="Henrissat B."/>
            <person name="Nino-Vega G.A."/>
            <person name="Cisalpino P.S."/>
            <person name="Mora-Montes H.M."/>
            <person name="Almeida S.R."/>
            <person name="Stajich J.E."/>
            <person name="Lopes-Bezerra L.M."/>
            <person name="Vasconcelos A.T."/>
            <person name="Felipe M.S."/>
        </authorList>
    </citation>
    <scope>NUCLEOTIDE SEQUENCE [LARGE SCALE GENOMIC DNA]</scope>
    <source>
        <strain evidence="13 14">5110</strain>
    </source>
</reference>
<evidence type="ECO:0000259" key="12">
    <source>
        <dbReference type="PROSITE" id="PS50011"/>
    </source>
</evidence>
<gene>
    <name evidence="13" type="ORF">SPBR_08963</name>
</gene>
<keyword evidence="7 11" id="KW-1133">Transmembrane helix</keyword>
<feature type="transmembrane region" description="Helical" evidence="11">
    <location>
        <begin position="347"/>
        <end position="365"/>
    </location>
</feature>
<dbReference type="PANTHER" id="PTHR45646">
    <property type="entry name" value="SERINE/THREONINE-PROTEIN KINASE DOA-RELATED"/>
    <property type="match status" value="1"/>
</dbReference>
<evidence type="ECO:0000313" key="14">
    <source>
        <dbReference type="Proteomes" id="UP000031575"/>
    </source>
</evidence>
<feature type="compositionally biased region" description="Low complexity" evidence="10">
    <location>
        <begin position="7"/>
        <end position="16"/>
    </location>
</feature>
<dbReference type="Pfam" id="PF00069">
    <property type="entry name" value="Pkinase"/>
    <property type="match status" value="1"/>
</dbReference>
<dbReference type="PANTHER" id="PTHR45646:SF11">
    <property type="entry name" value="SERINE_THREONINE-PROTEIN KINASE DOA"/>
    <property type="match status" value="1"/>
</dbReference>
<organism evidence="13 14">
    <name type="scientific">Sporothrix brasiliensis 5110</name>
    <dbReference type="NCBI Taxonomy" id="1398154"/>
    <lineage>
        <taxon>Eukaryota</taxon>
        <taxon>Fungi</taxon>
        <taxon>Dikarya</taxon>
        <taxon>Ascomycota</taxon>
        <taxon>Pezizomycotina</taxon>
        <taxon>Sordariomycetes</taxon>
        <taxon>Sordariomycetidae</taxon>
        <taxon>Ophiostomatales</taxon>
        <taxon>Ophiostomataceae</taxon>
        <taxon>Sporothrix</taxon>
    </lineage>
</organism>
<feature type="compositionally biased region" description="Polar residues" evidence="10">
    <location>
        <begin position="42"/>
        <end position="58"/>
    </location>
</feature>
<dbReference type="GO" id="GO:0043484">
    <property type="term" value="P:regulation of RNA splicing"/>
    <property type="evidence" value="ECO:0007669"/>
    <property type="project" value="TreeGrafter"/>
</dbReference>
<dbReference type="InterPro" id="IPR036640">
    <property type="entry name" value="ABC1_TM_sf"/>
</dbReference>
<evidence type="ECO:0000256" key="5">
    <source>
        <dbReference type="ARBA" id="ARBA00022777"/>
    </source>
</evidence>
<name>A0A0C2EQV9_9PEZI</name>
<keyword evidence="2" id="KW-0808">Transferase</keyword>
<feature type="compositionally biased region" description="Basic and acidic residues" evidence="10">
    <location>
        <begin position="20"/>
        <end position="29"/>
    </location>
</feature>
<keyword evidence="1" id="KW-0723">Serine/threonine-protein kinase</keyword>
<protein>
    <recommendedName>
        <fullName evidence="12">Protein kinase domain-containing protein</fullName>
    </recommendedName>
</protein>
<evidence type="ECO:0000256" key="2">
    <source>
        <dbReference type="ARBA" id="ARBA00022679"/>
    </source>
</evidence>
<feature type="transmembrane region" description="Helical" evidence="11">
    <location>
        <begin position="294"/>
        <end position="312"/>
    </location>
</feature>
<evidence type="ECO:0000256" key="1">
    <source>
        <dbReference type="ARBA" id="ARBA00022527"/>
    </source>
</evidence>
<proteinExistence type="predicted"/>
<dbReference type="InterPro" id="IPR000719">
    <property type="entry name" value="Prot_kinase_dom"/>
</dbReference>
<dbReference type="GO" id="GO:0004674">
    <property type="term" value="F:protein serine/threonine kinase activity"/>
    <property type="evidence" value="ECO:0007669"/>
    <property type="project" value="UniProtKB-KW"/>
</dbReference>
<evidence type="ECO:0000256" key="8">
    <source>
        <dbReference type="ARBA" id="ARBA00023136"/>
    </source>
</evidence>
<evidence type="ECO:0000256" key="9">
    <source>
        <dbReference type="PROSITE-ProRule" id="PRU10141"/>
    </source>
</evidence>
<dbReference type="Proteomes" id="UP000031575">
    <property type="component" value="Unassembled WGS sequence"/>
</dbReference>
<dbReference type="InterPro" id="IPR011009">
    <property type="entry name" value="Kinase-like_dom_sf"/>
</dbReference>
<dbReference type="SUPFAM" id="SSF56112">
    <property type="entry name" value="Protein kinase-like (PK-like)"/>
    <property type="match status" value="1"/>
</dbReference>
<dbReference type="GO" id="GO:0005524">
    <property type="term" value="F:ATP binding"/>
    <property type="evidence" value="ECO:0007669"/>
    <property type="project" value="UniProtKB-UniRule"/>
</dbReference>
<keyword evidence="14" id="KW-1185">Reference proteome</keyword>